<dbReference type="PROSITE" id="PS51257">
    <property type="entry name" value="PROKAR_LIPOPROTEIN"/>
    <property type="match status" value="1"/>
</dbReference>
<keyword evidence="5 6" id="KW-0449">Lipoprotein</keyword>
<keyword evidence="2 6" id="KW-0472">Membrane</keyword>
<sequence length="178" mass="19127">MTRFIAILAAMLVLSSCGWHLRGALDLPADLNSIYVTGASQSLRSAIDKQLSANNIALAANASDAQYILAISNEDTKQRTAALGSDALAAEYEYTSSANFELRRTDGTVLGAADNVQVVRSVNFDATQVLGAANESQLVKDEMTRELASQLIRRMSFLAKQNAQQDDSQHNSQTSTAN</sequence>
<organism evidence="7 8">
    <name type="scientific">Simiduia curdlanivorans</name>
    <dbReference type="NCBI Taxonomy" id="1492769"/>
    <lineage>
        <taxon>Bacteria</taxon>
        <taxon>Pseudomonadati</taxon>
        <taxon>Pseudomonadota</taxon>
        <taxon>Gammaproteobacteria</taxon>
        <taxon>Cellvibrionales</taxon>
        <taxon>Cellvibrionaceae</taxon>
        <taxon>Simiduia</taxon>
    </lineage>
</organism>
<evidence type="ECO:0000256" key="5">
    <source>
        <dbReference type="ARBA" id="ARBA00023288"/>
    </source>
</evidence>
<evidence type="ECO:0000256" key="6">
    <source>
        <dbReference type="HAMAP-Rule" id="MF_01186"/>
    </source>
</evidence>
<comment type="similarity">
    <text evidence="6">Belongs to the LptE lipoprotein family.</text>
</comment>
<comment type="subunit">
    <text evidence="6">Component of the lipopolysaccharide transport and assembly complex. Interacts with LptD.</text>
</comment>
<dbReference type="Proteomes" id="UP001595840">
    <property type="component" value="Unassembled WGS sequence"/>
</dbReference>
<comment type="function">
    <text evidence="6">Together with LptD, is involved in the assembly of lipopolysaccharide (LPS) at the surface of the outer membrane. Required for the proper assembly of LptD. Binds LPS and may serve as the LPS recognition site at the outer membrane.</text>
</comment>
<evidence type="ECO:0000256" key="3">
    <source>
        <dbReference type="ARBA" id="ARBA00023139"/>
    </source>
</evidence>
<dbReference type="HAMAP" id="MF_01186">
    <property type="entry name" value="LPS_assembly_LptE"/>
    <property type="match status" value="1"/>
</dbReference>
<evidence type="ECO:0000256" key="1">
    <source>
        <dbReference type="ARBA" id="ARBA00022729"/>
    </source>
</evidence>
<keyword evidence="4 6" id="KW-0998">Cell outer membrane</keyword>
<gene>
    <name evidence="6 7" type="primary">lptE</name>
    <name evidence="7" type="ORF">ACFOX3_14445</name>
</gene>
<keyword evidence="1 6" id="KW-0732">Signal</keyword>
<evidence type="ECO:0000256" key="4">
    <source>
        <dbReference type="ARBA" id="ARBA00023237"/>
    </source>
</evidence>
<protein>
    <recommendedName>
        <fullName evidence="6">LPS-assembly lipoprotein LptE</fullName>
    </recommendedName>
</protein>
<keyword evidence="3 6" id="KW-0564">Palmitate</keyword>
<dbReference type="Pfam" id="PF04390">
    <property type="entry name" value="LptE"/>
    <property type="match status" value="1"/>
</dbReference>
<accession>A0ABV8V6K9</accession>
<dbReference type="RefSeq" id="WP_290261381.1">
    <property type="nucleotide sequence ID" value="NZ_JAUFQG010000004.1"/>
</dbReference>
<dbReference type="PANTHER" id="PTHR38098:SF1">
    <property type="entry name" value="LPS-ASSEMBLY LIPOPROTEIN LPTE"/>
    <property type="match status" value="1"/>
</dbReference>
<evidence type="ECO:0000256" key="2">
    <source>
        <dbReference type="ARBA" id="ARBA00023136"/>
    </source>
</evidence>
<keyword evidence="8" id="KW-1185">Reference proteome</keyword>
<evidence type="ECO:0000313" key="8">
    <source>
        <dbReference type="Proteomes" id="UP001595840"/>
    </source>
</evidence>
<comment type="subcellular location">
    <subcellularLocation>
        <location evidence="6">Cell outer membrane</location>
        <topology evidence="6">Lipid-anchor</topology>
    </subcellularLocation>
</comment>
<dbReference type="PANTHER" id="PTHR38098">
    <property type="entry name" value="LPS-ASSEMBLY LIPOPROTEIN LPTE"/>
    <property type="match status" value="1"/>
</dbReference>
<evidence type="ECO:0000313" key="7">
    <source>
        <dbReference type="EMBL" id="MFC4363511.1"/>
    </source>
</evidence>
<dbReference type="EMBL" id="JBHSCX010000020">
    <property type="protein sequence ID" value="MFC4363511.1"/>
    <property type="molecule type" value="Genomic_DNA"/>
</dbReference>
<dbReference type="Gene3D" id="3.30.160.150">
    <property type="entry name" value="Lipoprotein like domain"/>
    <property type="match status" value="1"/>
</dbReference>
<name>A0ABV8V6K9_9GAMM</name>
<dbReference type="InterPro" id="IPR007485">
    <property type="entry name" value="LPS_assembly_LptE"/>
</dbReference>
<reference evidence="8" key="1">
    <citation type="journal article" date="2019" name="Int. J. Syst. Evol. Microbiol.">
        <title>The Global Catalogue of Microorganisms (GCM) 10K type strain sequencing project: providing services to taxonomists for standard genome sequencing and annotation.</title>
        <authorList>
            <consortium name="The Broad Institute Genomics Platform"/>
            <consortium name="The Broad Institute Genome Sequencing Center for Infectious Disease"/>
            <person name="Wu L."/>
            <person name="Ma J."/>
        </authorList>
    </citation>
    <scope>NUCLEOTIDE SEQUENCE [LARGE SCALE GENOMIC DNA]</scope>
    <source>
        <strain evidence="8">CECT 8570</strain>
    </source>
</reference>
<proteinExistence type="inferred from homology"/>
<comment type="caution">
    <text evidence="7">The sequence shown here is derived from an EMBL/GenBank/DDBJ whole genome shotgun (WGS) entry which is preliminary data.</text>
</comment>